<keyword evidence="10 12" id="KW-0131">Cell cycle</keyword>
<dbReference type="InterPro" id="IPR036565">
    <property type="entry name" value="Mur-like_cat_sf"/>
</dbReference>
<dbReference type="Pfam" id="PF01225">
    <property type="entry name" value="Mur_ligase"/>
    <property type="match status" value="1"/>
</dbReference>
<reference evidence="17 18" key="1">
    <citation type="journal article" date="2018" name="BMC Genomics">
        <title>Whole genome sequencing and function prediction of 133 gut anaerobes isolated from chicken caecum in pure cultures.</title>
        <authorList>
            <person name="Medvecky M."/>
            <person name="Cejkova D."/>
            <person name="Polansky O."/>
            <person name="Karasova D."/>
            <person name="Kubasova T."/>
            <person name="Cizek A."/>
            <person name="Rychlik I."/>
        </authorList>
    </citation>
    <scope>NUCLEOTIDE SEQUENCE [LARGE SCALE GENOMIC DNA]</scope>
    <source>
        <strain evidence="17 18">An13</strain>
    </source>
</reference>
<protein>
    <recommendedName>
        <fullName evidence="12">UDP-N-acetylmuramoyl-L-alanyl-D-glutamate--2,6-diaminopimelate ligase</fullName>
        <ecNumber evidence="12">6.3.2.13</ecNumber>
    </recommendedName>
    <alternativeName>
        <fullName evidence="12">Meso-A2pm-adding enzyme</fullName>
    </alternativeName>
    <alternativeName>
        <fullName evidence="12">Meso-diaminopimelate-adding enzyme</fullName>
    </alternativeName>
    <alternativeName>
        <fullName evidence="12">UDP-MurNAc-L-Ala-D-Glu:meso-diaminopimelate ligase</fullName>
    </alternativeName>
    <alternativeName>
        <fullName evidence="12">UDP-MurNAc-tripeptide synthetase</fullName>
    </alternativeName>
    <alternativeName>
        <fullName evidence="12">UDP-N-acetylmuramyl-tripeptide synthetase</fullName>
    </alternativeName>
</protein>
<evidence type="ECO:0000259" key="14">
    <source>
        <dbReference type="Pfam" id="PF01225"/>
    </source>
</evidence>
<gene>
    <name evidence="12" type="primary">murE</name>
    <name evidence="17" type="ORF">B5E75_06770</name>
</gene>
<dbReference type="InterPro" id="IPR004101">
    <property type="entry name" value="Mur_ligase_C"/>
</dbReference>
<proteinExistence type="inferred from homology"/>
<evidence type="ECO:0000256" key="1">
    <source>
        <dbReference type="ARBA" id="ARBA00004752"/>
    </source>
</evidence>
<keyword evidence="5 12" id="KW-0132">Cell division</keyword>
<accession>A0A1Y4SZX5</accession>
<evidence type="ECO:0000313" key="17">
    <source>
        <dbReference type="EMBL" id="OUQ34501.1"/>
    </source>
</evidence>
<feature type="short sequence motif" description="Meso-diaminopimelate recognition motif" evidence="12">
    <location>
        <begin position="404"/>
        <end position="407"/>
    </location>
</feature>
<comment type="subcellular location">
    <subcellularLocation>
        <location evidence="12 13">Cytoplasm</location>
    </subcellularLocation>
</comment>
<dbReference type="InterPro" id="IPR005761">
    <property type="entry name" value="UDP-N-AcMur-Glu-dNH2Pim_ligase"/>
</dbReference>
<dbReference type="SUPFAM" id="SSF53623">
    <property type="entry name" value="MurD-like peptide ligases, catalytic domain"/>
    <property type="match status" value="1"/>
</dbReference>
<evidence type="ECO:0000259" key="15">
    <source>
        <dbReference type="Pfam" id="PF02875"/>
    </source>
</evidence>
<keyword evidence="12" id="KW-0460">Magnesium</keyword>
<evidence type="ECO:0000256" key="3">
    <source>
        <dbReference type="ARBA" id="ARBA00022490"/>
    </source>
</evidence>
<dbReference type="Gene3D" id="3.40.1190.10">
    <property type="entry name" value="Mur-like, catalytic domain"/>
    <property type="match status" value="1"/>
</dbReference>
<keyword evidence="7 12" id="KW-0067">ATP-binding</keyword>
<keyword evidence="6 12" id="KW-0547">Nucleotide-binding</keyword>
<feature type="binding site" evidence="12">
    <location>
        <position position="30"/>
    </location>
    <ligand>
        <name>UDP-N-acetyl-alpha-D-muramoyl-L-alanyl-D-glutamate</name>
        <dbReference type="ChEBI" id="CHEBI:83900"/>
    </ligand>
</feature>
<evidence type="ECO:0000256" key="12">
    <source>
        <dbReference type="HAMAP-Rule" id="MF_00208"/>
    </source>
</evidence>
<feature type="binding site" evidence="12">
    <location>
        <position position="456"/>
    </location>
    <ligand>
        <name>meso-2,6-diaminopimelate</name>
        <dbReference type="ChEBI" id="CHEBI:57791"/>
    </ligand>
</feature>
<dbReference type="OrthoDB" id="9800958at2"/>
<evidence type="ECO:0000259" key="16">
    <source>
        <dbReference type="Pfam" id="PF08245"/>
    </source>
</evidence>
<evidence type="ECO:0000256" key="4">
    <source>
        <dbReference type="ARBA" id="ARBA00022598"/>
    </source>
</evidence>
<comment type="catalytic activity">
    <reaction evidence="12">
        <text>UDP-N-acetyl-alpha-D-muramoyl-L-alanyl-D-glutamate + meso-2,6-diaminopimelate + ATP = UDP-N-acetyl-alpha-D-muramoyl-L-alanyl-gamma-D-glutamyl-meso-2,6-diaminopimelate + ADP + phosphate + H(+)</text>
        <dbReference type="Rhea" id="RHEA:23676"/>
        <dbReference type="ChEBI" id="CHEBI:15378"/>
        <dbReference type="ChEBI" id="CHEBI:30616"/>
        <dbReference type="ChEBI" id="CHEBI:43474"/>
        <dbReference type="ChEBI" id="CHEBI:57791"/>
        <dbReference type="ChEBI" id="CHEBI:83900"/>
        <dbReference type="ChEBI" id="CHEBI:83905"/>
        <dbReference type="ChEBI" id="CHEBI:456216"/>
        <dbReference type="EC" id="6.3.2.13"/>
    </reaction>
</comment>
<feature type="binding site" evidence="12">
    <location>
        <begin position="404"/>
        <end position="407"/>
    </location>
    <ligand>
        <name>meso-2,6-diaminopimelate</name>
        <dbReference type="ChEBI" id="CHEBI:57791"/>
    </ligand>
</feature>
<feature type="modified residue" description="N6-carboxylysine" evidence="12">
    <location>
        <position position="221"/>
    </location>
</feature>
<dbReference type="InterPro" id="IPR036615">
    <property type="entry name" value="Mur_ligase_C_dom_sf"/>
</dbReference>
<evidence type="ECO:0000313" key="18">
    <source>
        <dbReference type="Proteomes" id="UP000195305"/>
    </source>
</evidence>
<sequence length="486" mass="55025">MKLSELLKELDYQFIQGELDNEVTQIDYDSRCVKEGSLFVCIPGAKVDGHSFIKQVIQNGAKTIVVEHPVEYQQGITYIMVENARKALALLSCAFFHHPSREMTVIGLTGTKGKTTTSYMVASILEKAHQKVGIIGTIGSMINGELRKTKNTTPESFELQRLMREMVDAGCEYCVMEVSSQGLMLDRVTGIDFDIGVFTNLSPDHIGENEHHSFEHYMSCKKKLFQMCRIGLFNRDDDHYLDMIDQAKCQIKTYSIQQPSDLQASHIELYKEENILGVTFDTKGAIEASFQTNIPGKFSVYNSLVAIMICHLLHIDIPYIQAALKKVSVKGRVEIVPVPRPYTVLIDYAHNALSFDSILSTMSEYHPHRIYCVYGLGGHRDVHRRYDAGAIVAKYHAFSILTADNPRGESVHDICDNIIEGIQQEKGEYIVIEDRQEAIHYALSHAQEGDVILCLGKGHEDYQILNDEPLPFSERQIIEEYFQEKD</sequence>
<evidence type="ECO:0000256" key="11">
    <source>
        <dbReference type="ARBA" id="ARBA00023316"/>
    </source>
</evidence>
<keyword evidence="18" id="KW-1185">Reference proteome</keyword>
<dbReference type="GO" id="GO:0000287">
    <property type="term" value="F:magnesium ion binding"/>
    <property type="evidence" value="ECO:0007669"/>
    <property type="project" value="UniProtKB-UniRule"/>
</dbReference>
<evidence type="ECO:0000256" key="8">
    <source>
        <dbReference type="ARBA" id="ARBA00022960"/>
    </source>
</evidence>
<feature type="domain" description="Mur ligase N-terminal catalytic" evidence="14">
    <location>
        <begin position="23"/>
        <end position="93"/>
    </location>
</feature>
<dbReference type="InterPro" id="IPR035911">
    <property type="entry name" value="MurE/MurF_N"/>
</dbReference>
<feature type="domain" description="Mur ligase C-terminal" evidence="15">
    <location>
        <begin position="331"/>
        <end position="458"/>
    </location>
</feature>
<dbReference type="Gene3D" id="3.90.190.20">
    <property type="entry name" value="Mur ligase, C-terminal domain"/>
    <property type="match status" value="1"/>
</dbReference>
<dbReference type="AlphaFoldDB" id="A0A1Y4SZX5"/>
<dbReference type="SUPFAM" id="SSF53244">
    <property type="entry name" value="MurD-like peptide ligases, peptide-binding domain"/>
    <property type="match status" value="1"/>
</dbReference>
<dbReference type="SUPFAM" id="SSF63418">
    <property type="entry name" value="MurE/MurF N-terminal domain"/>
    <property type="match status" value="1"/>
</dbReference>
<evidence type="ECO:0000256" key="7">
    <source>
        <dbReference type="ARBA" id="ARBA00022840"/>
    </source>
</evidence>
<dbReference type="RefSeq" id="WP_087358003.1">
    <property type="nucleotide sequence ID" value="NZ_NFLJ01000016.1"/>
</dbReference>
<keyword evidence="9 12" id="KW-0573">Peptidoglycan synthesis</keyword>
<comment type="pathway">
    <text evidence="1 12 13">Cell wall biogenesis; peptidoglycan biosynthesis.</text>
</comment>
<dbReference type="InterPro" id="IPR018109">
    <property type="entry name" value="Folylpolyglutamate_synth_CS"/>
</dbReference>
<keyword evidence="8 12" id="KW-0133">Cell shape</keyword>
<dbReference type="PANTHER" id="PTHR23135">
    <property type="entry name" value="MUR LIGASE FAMILY MEMBER"/>
    <property type="match status" value="1"/>
</dbReference>
<dbReference type="InterPro" id="IPR013221">
    <property type="entry name" value="Mur_ligase_cen"/>
</dbReference>
<evidence type="ECO:0000256" key="9">
    <source>
        <dbReference type="ARBA" id="ARBA00022984"/>
    </source>
</evidence>
<dbReference type="EMBL" id="NFLJ01000016">
    <property type="protein sequence ID" value="OUQ34501.1"/>
    <property type="molecule type" value="Genomic_DNA"/>
</dbReference>
<comment type="cofactor">
    <cofactor evidence="12">
        <name>Mg(2+)</name>
        <dbReference type="ChEBI" id="CHEBI:18420"/>
    </cofactor>
</comment>
<dbReference type="Pfam" id="PF02875">
    <property type="entry name" value="Mur_ligase_C"/>
    <property type="match status" value="1"/>
</dbReference>
<feature type="binding site" evidence="12">
    <location>
        <position position="187"/>
    </location>
    <ligand>
        <name>UDP-N-acetyl-alpha-D-muramoyl-L-alanyl-D-glutamate</name>
        <dbReference type="ChEBI" id="CHEBI:83900"/>
    </ligand>
</feature>
<feature type="binding site" evidence="12">
    <location>
        <position position="380"/>
    </location>
    <ligand>
        <name>meso-2,6-diaminopimelate</name>
        <dbReference type="ChEBI" id="CHEBI:57791"/>
    </ligand>
</feature>
<dbReference type="GO" id="GO:0071555">
    <property type="term" value="P:cell wall organization"/>
    <property type="evidence" value="ECO:0007669"/>
    <property type="project" value="UniProtKB-KW"/>
</dbReference>
<evidence type="ECO:0000256" key="10">
    <source>
        <dbReference type="ARBA" id="ARBA00023306"/>
    </source>
</evidence>
<dbReference type="GO" id="GO:0008360">
    <property type="term" value="P:regulation of cell shape"/>
    <property type="evidence" value="ECO:0007669"/>
    <property type="project" value="UniProtKB-KW"/>
</dbReference>
<dbReference type="PANTHER" id="PTHR23135:SF4">
    <property type="entry name" value="UDP-N-ACETYLMURAMOYL-L-ALANYL-D-GLUTAMATE--2,6-DIAMINOPIMELATE LIGASE MURE HOMOLOG, CHLOROPLASTIC"/>
    <property type="match status" value="1"/>
</dbReference>
<dbReference type="GO" id="GO:0008765">
    <property type="term" value="F:UDP-N-acetylmuramoylalanyl-D-glutamate-2,6-diaminopimelate ligase activity"/>
    <property type="evidence" value="ECO:0007669"/>
    <property type="project" value="UniProtKB-UniRule"/>
</dbReference>
<evidence type="ECO:0000256" key="13">
    <source>
        <dbReference type="RuleBase" id="RU004135"/>
    </source>
</evidence>
<feature type="binding site" evidence="12">
    <location>
        <position position="460"/>
    </location>
    <ligand>
        <name>meso-2,6-diaminopimelate</name>
        <dbReference type="ChEBI" id="CHEBI:57791"/>
    </ligand>
</feature>
<dbReference type="NCBIfam" id="TIGR01085">
    <property type="entry name" value="murE"/>
    <property type="match status" value="1"/>
</dbReference>
<dbReference type="GO" id="GO:0005737">
    <property type="term" value="C:cytoplasm"/>
    <property type="evidence" value="ECO:0007669"/>
    <property type="project" value="UniProtKB-SubCell"/>
</dbReference>
<dbReference type="Pfam" id="PF08245">
    <property type="entry name" value="Mur_ligase_M"/>
    <property type="match status" value="1"/>
</dbReference>
<evidence type="ECO:0000256" key="5">
    <source>
        <dbReference type="ARBA" id="ARBA00022618"/>
    </source>
</evidence>
<feature type="binding site" evidence="12">
    <location>
        <position position="151"/>
    </location>
    <ligand>
        <name>UDP-N-acetyl-alpha-D-muramoyl-L-alanyl-D-glutamate</name>
        <dbReference type="ChEBI" id="CHEBI:83900"/>
    </ligand>
</feature>
<comment type="caution">
    <text evidence="12">Lacks conserved residue(s) required for the propagation of feature annotation.</text>
</comment>
<keyword evidence="3 12" id="KW-0963">Cytoplasm</keyword>
<evidence type="ECO:0000256" key="6">
    <source>
        <dbReference type="ARBA" id="ARBA00022741"/>
    </source>
</evidence>
<comment type="caution">
    <text evidence="17">The sequence shown here is derived from an EMBL/GenBank/DDBJ whole genome shotgun (WGS) entry which is preliminary data.</text>
</comment>
<dbReference type="Proteomes" id="UP000195305">
    <property type="component" value="Unassembled WGS sequence"/>
</dbReference>
<organism evidence="17 18">
    <name type="scientific">Massilimicrobiota timonensis</name>
    <dbReference type="NCBI Taxonomy" id="1776392"/>
    <lineage>
        <taxon>Bacteria</taxon>
        <taxon>Bacillati</taxon>
        <taxon>Bacillota</taxon>
        <taxon>Erysipelotrichia</taxon>
        <taxon>Erysipelotrichales</taxon>
        <taxon>Erysipelotrichaceae</taxon>
        <taxon>Massilimicrobiota</taxon>
    </lineage>
</organism>
<keyword evidence="4 12" id="KW-0436">Ligase</keyword>
<feature type="binding site" evidence="12">
    <location>
        <begin position="152"/>
        <end position="153"/>
    </location>
    <ligand>
        <name>UDP-N-acetyl-alpha-D-muramoyl-L-alanyl-D-glutamate</name>
        <dbReference type="ChEBI" id="CHEBI:83900"/>
    </ligand>
</feature>
<dbReference type="NCBIfam" id="NF001126">
    <property type="entry name" value="PRK00139.1-4"/>
    <property type="match status" value="1"/>
</dbReference>
<evidence type="ECO:0000256" key="2">
    <source>
        <dbReference type="ARBA" id="ARBA00005898"/>
    </source>
</evidence>
<comment type="function">
    <text evidence="12">Catalyzes the addition of meso-diaminopimelic acid to the nucleotide precursor UDP-N-acetylmuramoyl-L-alanyl-D-glutamate (UMAG) in the biosynthesis of bacterial cell-wall peptidoglycan.</text>
</comment>
<dbReference type="GO" id="GO:0051301">
    <property type="term" value="P:cell division"/>
    <property type="evidence" value="ECO:0007669"/>
    <property type="project" value="UniProtKB-KW"/>
</dbReference>
<dbReference type="GO" id="GO:0005524">
    <property type="term" value="F:ATP binding"/>
    <property type="evidence" value="ECO:0007669"/>
    <property type="project" value="UniProtKB-UniRule"/>
</dbReference>
<dbReference type="HAMAP" id="MF_00208">
    <property type="entry name" value="MurE"/>
    <property type="match status" value="1"/>
</dbReference>
<dbReference type="GO" id="GO:0004326">
    <property type="term" value="F:tetrahydrofolylpolyglutamate synthase activity"/>
    <property type="evidence" value="ECO:0007669"/>
    <property type="project" value="InterPro"/>
</dbReference>
<dbReference type="EC" id="6.3.2.13" evidence="12"/>
<comment type="similarity">
    <text evidence="2 12">Belongs to the MurCDEF family. MurE subfamily.</text>
</comment>
<comment type="PTM">
    <text evidence="12">Carboxylation is probably crucial for Mg(2+) binding and, consequently, for the gamma-phosphate positioning of ATP.</text>
</comment>
<name>A0A1Y4SZX5_9FIRM</name>
<feature type="binding site" evidence="12">
    <location>
        <begin position="110"/>
        <end position="116"/>
    </location>
    <ligand>
        <name>ATP</name>
        <dbReference type="ChEBI" id="CHEBI:30616"/>
    </ligand>
</feature>
<feature type="domain" description="Mur ligase central" evidence="16">
    <location>
        <begin position="109"/>
        <end position="309"/>
    </location>
</feature>
<dbReference type="InterPro" id="IPR000713">
    <property type="entry name" value="Mur_ligase_N"/>
</dbReference>
<dbReference type="GO" id="GO:0009252">
    <property type="term" value="P:peptidoglycan biosynthetic process"/>
    <property type="evidence" value="ECO:0007669"/>
    <property type="project" value="UniProtKB-UniRule"/>
</dbReference>
<keyword evidence="11 12" id="KW-0961">Cell wall biogenesis/degradation</keyword>
<dbReference type="PROSITE" id="PS01011">
    <property type="entry name" value="FOLYLPOLYGLU_SYNT_1"/>
    <property type="match status" value="1"/>
</dbReference>
<feature type="binding site" evidence="12">
    <location>
        <position position="179"/>
    </location>
    <ligand>
        <name>UDP-N-acetyl-alpha-D-muramoyl-L-alanyl-D-glutamate</name>
        <dbReference type="ChEBI" id="CHEBI:83900"/>
    </ligand>
</feature>
<dbReference type="Gene3D" id="3.40.1390.10">
    <property type="entry name" value="MurE/MurF, N-terminal domain"/>
    <property type="match status" value="1"/>
</dbReference>
<dbReference type="UniPathway" id="UPA00219"/>